<keyword evidence="1" id="KW-0805">Transcription regulation</keyword>
<proteinExistence type="predicted"/>
<dbReference type="InterPro" id="IPR036388">
    <property type="entry name" value="WH-like_DNA-bd_sf"/>
</dbReference>
<dbReference type="Pfam" id="PF00392">
    <property type="entry name" value="GntR"/>
    <property type="match status" value="1"/>
</dbReference>
<dbReference type="SMART" id="SM00895">
    <property type="entry name" value="FCD"/>
    <property type="match status" value="1"/>
</dbReference>
<dbReference type="PANTHER" id="PTHR43537">
    <property type="entry name" value="TRANSCRIPTIONAL REGULATOR, GNTR FAMILY"/>
    <property type="match status" value="1"/>
</dbReference>
<dbReference type="SUPFAM" id="SSF46785">
    <property type="entry name" value="Winged helix' DNA-binding domain"/>
    <property type="match status" value="1"/>
</dbReference>
<dbReference type="PANTHER" id="PTHR43537:SF5">
    <property type="entry name" value="UXU OPERON TRANSCRIPTIONAL REGULATOR"/>
    <property type="match status" value="1"/>
</dbReference>
<evidence type="ECO:0000256" key="2">
    <source>
        <dbReference type="ARBA" id="ARBA00023125"/>
    </source>
</evidence>
<name>K9EW01_9ACTO</name>
<dbReference type="InterPro" id="IPR036390">
    <property type="entry name" value="WH_DNA-bd_sf"/>
</dbReference>
<protein>
    <recommendedName>
        <fullName evidence="4">HTH gntR-type domain-containing protein</fullName>
    </recommendedName>
</protein>
<reference evidence="5 6" key="1">
    <citation type="submission" date="2012-09" db="EMBL/GenBank/DDBJ databases">
        <title>The Genome Sequence of Actinobaculum massiliae ACS-171-V-COL2.</title>
        <authorList>
            <consortium name="The Broad Institute Genome Sequencing Platform"/>
            <person name="Earl A."/>
            <person name="Ward D."/>
            <person name="Feldgarden M."/>
            <person name="Gevers D."/>
            <person name="Saerens B."/>
            <person name="Vaneechoutte M."/>
            <person name="Walker B."/>
            <person name="Young S.K."/>
            <person name="Zeng Q."/>
            <person name="Gargeya S."/>
            <person name="Fitzgerald M."/>
            <person name="Haas B."/>
            <person name="Abouelleil A."/>
            <person name="Alvarado L."/>
            <person name="Arachchi H.M."/>
            <person name="Berlin A."/>
            <person name="Chapman S.B."/>
            <person name="Goldberg J."/>
            <person name="Griggs A."/>
            <person name="Gujja S."/>
            <person name="Hansen M."/>
            <person name="Howarth C."/>
            <person name="Imamovic A."/>
            <person name="Larimer J."/>
            <person name="McCowen C."/>
            <person name="Montmayeur A."/>
            <person name="Murphy C."/>
            <person name="Neiman D."/>
            <person name="Pearson M."/>
            <person name="Priest M."/>
            <person name="Roberts A."/>
            <person name="Saif S."/>
            <person name="Shea T."/>
            <person name="Sisk P."/>
            <person name="Sykes S."/>
            <person name="Wortman J."/>
            <person name="Nusbaum C."/>
            <person name="Birren B."/>
        </authorList>
    </citation>
    <scope>NUCLEOTIDE SEQUENCE [LARGE SCALE GENOMIC DNA]</scope>
    <source>
        <strain evidence="6">ACS-171-V-Col2</strain>
    </source>
</reference>
<dbReference type="Gene3D" id="1.20.120.530">
    <property type="entry name" value="GntR ligand-binding domain-like"/>
    <property type="match status" value="1"/>
</dbReference>
<evidence type="ECO:0000256" key="1">
    <source>
        <dbReference type="ARBA" id="ARBA00023015"/>
    </source>
</evidence>
<sequence length="212" mass="23844">MYERILDRLLGGLYGPDDLLKIDQLAREFGISQTPIREALVELEKTGLVERMARRGNRVAPPFTNEQMHDLIEVRIILEGVAVRRAYAQKAKVVPELRAAMEKHRWAVRNLEIADGSLRFGELRSYFVADWNFHEIILRYAGNPYISASVDALSFQVHRMRQALGTGTSDGPDALGENAEILQAFEFGAVTEAERALEDHLAQVLGRSLSGR</sequence>
<keyword evidence="2" id="KW-0238">DNA-binding</keyword>
<dbReference type="GO" id="GO:0003700">
    <property type="term" value="F:DNA-binding transcription factor activity"/>
    <property type="evidence" value="ECO:0007669"/>
    <property type="project" value="InterPro"/>
</dbReference>
<dbReference type="Proteomes" id="UP000009888">
    <property type="component" value="Unassembled WGS sequence"/>
</dbReference>
<evidence type="ECO:0000256" key="3">
    <source>
        <dbReference type="ARBA" id="ARBA00023163"/>
    </source>
</evidence>
<keyword evidence="3" id="KW-0804">Transcription</keyword>
<evidence type="ECO:0000313" key="6">
    <source>
        <dbReference type="Proteomes" id="UP000009888"/>
    </source>
</evidence>
<dbReference type="SUPFAM" id="SSF48008">
    <property type="entry name" value="GntR ligand-binding domain-like"/>
    <property type="match status" value="1"/>
</dbReference>
<dbReference type="HOGENOM" id="CLU_017584_5_1_11"/>
<dbReference type="SMART" id="SM00345">
    <property type="entry name" value="HTH_GNTR"/>
    <property type="match status" value="1"/>
</dbReference>
<feature type="domain" description="HTH gntR-type" evidence="4">
    <location>
        <begin position="1"/>
        <end position="62"/>
    </location>
</feature>
<dbReference type="InterPro" id="IPR011711">
    <property type="entry name" value="GntR_C"/>
</dbReference>
<dbReference type="Gene3D" id="1.10.10.10">
    <property type="entry name" value="Winged helix-like DNA-binding domain superfamily/Winged helix DNA-binding domain"/>
    <property type="match status" value="1"/>
</dbReference>
<evidence type="ECO:0000313" key="5">
    <source>
        <dbReference type="EMBL" id="EKU95167.1"/>
    </source>
</evidence>
<dbReference type="STRING" id="202789.GCA_001457435_01193"/>
<dbReference type="PATRIC" id="fig|883066.3.peg.965"/>
<dbReference type="RefSeq" id="WP_007001134.1">
    <property type="nucleotide sequence ID" value="NZ_JH992955.1"/>
</dbReference>
<dbReference type="InterPro" id="IPR008920">
    <property type="entry name" value="TF_FadR/GntR_C"/>
</dbReference>
<accession>K9EW01</accession>
<dbReference type="AlphaFoldDB" id="K9EW01"/>
<keyword evidence="6" id="KW-1185">Reference proteome</keyword>
<dbReference type="InterPro" id="IPR000524">
    <property type="entry name" value="Tscrpt_reg_HTH_GntR"/>
</dbReference>
<dbReference type="PROSITE" id="PS50949">
    <property type="entry name" value="HTH_GNTR"/>
    <property type="match status" value="1"/>
</dbReference>
<dbReference type="Pfam" id="PF07729">
    <property type="entry name" value="FCD"/>
    <property type="match status" value="1"/>
</dbReference>
<organism evidence="5 6">
    <name type="scientific">Actinobaculum massiliense ACS-171-V-Col2</name>
    <dbReference type="NCBI Taxonomy" id="883066"/>
    <lineage>
        <taxon>Bacteria</taxon>
        <taxon>Bacillati</taxon>
        <taxon>Actinomycetota</taxon>
        <taxon>Actinomycetes</taxon>
        <taxon>Actinomycetales</taxon>
        <taxon>Actinomycetaceae</taxon>
        <taxon>Actinobaculum</taxon>
    </lineage>
</organism>
<dbReference type="CDD" id="cd07377">
    <property type="entry name" value="WHTH_GntR"/>
    <property type="match status" value="1"/>
</dbReference>
<gene>
    <name evidence="5" type="ORF">HMPREF9233_00928</name>
</gene>
<dbReference type="eggNOG" id="COG1802">
    <property type="taxonomic scope" value="Bacteria"/>
</dbReference>
<evidence type="ECO:0000259" key="4">
    <source>
        <dbReference type="PROSITE" id="PS50949"/>
    </source>
</evidence>
<dbReference type="GO" id="GO:0003677">
    <property type="term" value="F:DNA binding"/>
    <property type="evidence" value="ECO:0007669"/>
    <property type="project" value="UniProtKB-KW"/>
</dbReference>
<dbReference type="EMBL" id="AGWL01000005">
    <property type="protein sequence ID" value="EKU95167.1"/>
    <property type="molecule type" value="Genomic_DNA"/>
</dbReference>
<comment type="caution">
    <text evidence="5">The sequence shown here is derived from an EMBL/GenBank/DDBJ whole genome shotgun (WGS) entry which is preliminary data.</text>
</comment>